<keyword evidence="4" id="KW-1185">Reference proteome</keyword>
<dbReference type="AlphaFoldDB" id="A0A3E0X0C3"/>
<proteinExistence type="predicted"/>
<evidence type="ECO:0000313" key="4">
    <source>
        <dbReference type="Proteomes" id="UP000256763"/>
    </source>
</evidence>
<dbReference type="Pfam" id="PF03610">
    <property type="entry name" value="EIIA-man"/>
    <property type="match status" value="1"/>
</dbReference>
<evidence type="ECO:0000256" key="1">
    <source>
        <dbReference type="ARBA" id="ARBA00022679"/>
    </source>
</evidence>
<sequence>MSVGLLLVTHNRIGEELLETACTTLGLCPLATRSLAVIQDADPDQLLQRCEALLTEVDSGDGVLVLTDAFGSTPSNIAMRLGRRPGVTVVSGLNLPMLLRVMNYPQLGLEELQHKAVSGGQDGVILVKQEGAQ</sequence>
<accession>A0A3E0X0C3</accession>
<dbReference type="RefSeq" id="WP_116301570.1">
    <property type="nucleotide sequence ID" value="NZ_NFZV01000005.1"/>
</dbReference>
<comment type="caution">
    <text evidence="3">The sequence shown here is derived from an EMBL/GenBank/DDBJ whole genome shotgun (WGS) entry which is preliminary data.</text>
</comment>
<evidence type="ECO:0000313" key="3">
    <source>
        <dbReference type="EMBL" id="RFA37861.1"/>
    </source>
</evidence>
<dbReference type="EMBL" id="NFZW01000006">
    <property type="protein sequence ID" value="RFA37861.1"/>
    <property type="molecule type" value="Genomic_DNA"/>
</dbReference>
<dbReference type="PROSITE" id="PS51096">
    <property type="entry name" value="PTS_EIIA_TYPE_4"/>
    <property type="match status" value="1"/>
</dbReference>
<dbReference type="GO" id="GO:0016740">
    <property type="term" value="F:transferase activity"/>
    <property type="evidence" value="ECO:0007669"/>
    <property type="project" value="UniProtKB-KW"/>
</dbReference>
<dbReference type="GO" id="GO:0016020">
    <property type="term" value="C:membrane"/>
    <property type="evidence" value="ECO:0007669"/>
    <property type="project" value="InterPro"/>
</dbReference>
<name>A0A3E0X0C3_9GAMM</name>
<reference evidence="4" key="1">
    <citation type="submission" date="2017-05" db="EMBL/GenBank/DDBJ databases">
        <authorList>
            <person name="Sharma S."/>
            <person name="Sidhu C."/>
            <person name="Pinnaka A.K."/>
        </authorList>
    </citation>
    <scope>NUCLEOTIDE SEQUENCE [LARGE SCALE GENOMIC DNA]</scope>
    <source>
        <strain evidence="4">AK93</strain>
    </source>
</reference>
<dbReference type="InterPro" id="IPR004701">
    <property type="entry name" value="PTS_EIIA_man-typ"/>
</dbReference>
<dbReference type="InterPro" id="IPR051471">
    <property type="entry name" value="Bacterial_PTS_sugar_comp"/>
</dbReference>
<dbReference type="GO" id="GO:0009401">
    <property type="term" value="P:phosphoenolpyruvate-dependent sugar phosphotransferase system"/>
    <property type="evidence" value="ECO:0007669"/>
    <property type="project" value="InterPro"/>
</dbReference>
<evidence type="ECO:0000259" key="2">
    <source>
        <dbReference type="PROSITE" id="PS51096"/>
    </source>
</evidence>
<dbReference type="OrthoDB" id="7065728at2"/>
<feature type="domain" description="PTS EIIA type-4" evidence="2">
    <location>
        <begin position="2"/>
        <end position="124"/>
    </location>
</feature>
<organism evidence="3 4">
    <name type="scientific">Alkalilimnicola ehrlichii</name>
    <dbReference type="NCBI Taxonomy" id="351052"/>
    <lineage>
        <taxon>Bacteria</taxon>
        <taxon>Pseudomonadati</taxon>
        <taxon>Pseudomonadota</taxon>
        <taxon>Gammaproteobacteria</taxon>
        <taxon>Chromatiales</taxon>
        <taxon>Ectothiorhodospiraceae</taxon>
        <taxon>Alkalilimnicola</taxon>
    </lineage>
</organism>
<dbReference type="InterPro" id="IPR036662">
    <property type="entry name" value="PTS_EIIA_man-typ_sf"/>
</dbReference>
<dbReference type="SUPFAM" id="SSF53062">
    <property type="entry name" value="PTS system fructose IIA component-like"/>
    <property type="match status" value="1"/>
</dbReference>
<dbReference type="PANTHER" id="PTHR33799:SF1">
    <property type="entry name" value="PTS SYSTEM MANNOSE-SPECIFIC EIIAB COMPONENT-RELATED"/>
    <property type="match status" value="1"/>
</dbReference>
<keyword evidence="1" id="KW-0808">Transferase</keyword>
<dbReference type="PANTHER" id="PTHR33799">
    <property type="entry name" value="PTS PERMEASE-RELATED-RELATED"/>
    <property type="match status" value="1"/>
</dbReference>
<dbReference type="Proteomes" id="UP000256763">
    <property type="component" value="Unassembled WGS sequence"/>
</dbReference>
<gene>
    <name evidence="3" type="ORF">CAL65_07970</name>
</gene>
<protein>
    <submittedName>
        <fullName evidence="3">PTS fructose transporter subunit IIA</fullName>
    </submittedName>
</protein>
<dbReference type="Gene3D" id="3.40.50.510">
    <property type="entry name" value="Phosphotransferase system, mannose-type IIA component"/>
    <property type="match status" value="1"/>
</dbReference>